<reference evidence="9 10" key="1">
    <citation type="journal article" date="2016" name="G3 (Bethesda)">
        <title>First Draft Assembly and Annotation of the Genome of a California Endemic Oak Quercus lobata Nee (Fagaceae).</title>
        <authorList>
            <person name="Sork V.L."/>
            <person name="Fitz-Gibbon S.T."/>
            <person name="Puiu D."/>
            <person name="Crepeau M."/>
            <person name="Gugger P.F."/>
            <person name="Sherman R."/>
            <person name="Stevens K."/>
            <person name="Langley C.H."/>
            <person name="Pellegrini M."/>
            <person name="Salzberg S.L."/>
        </authorList>
    </citation>
    <scope>NUCLEOTIDE SEQUENCE [LARGE SCALE GENOMIC DNA]</scope>
    <source>
        <strain evidence="9 10">cv. SW786</strain>
    </source>
</reference>
<evidence type="ECO:0000256" key="1">
    <source>
        <dbReference type="ARBA" id="ARBA00005889"/>
    </source>
</evidence>
<proteinExistence type="inferred from homology"/>
<comment type="similarity">
    <text evidence="1 6">Belongs to the FHY3/FAR1 family.</text>
</comment>
<dbReference type="Proteomes" id="UP000594261">
    <property type="component" value="Chromosome 6"/>
</dbReference>
<evidence type="ECO:0000256" key="2">
    <source>
        <dbReference type="ARBA" id="ARBA00022723"/>
    </source>
</evidence>
<evidence type="ECO:0000256" key="4">
    <source>
        <dbReference type="ARBA" id="ARBA00022833"/>
    </source>
</evidence>
<accession>A0A7N2LXC5</accession>
<feature type="region of interest" description="Disordered" evidence="7">
    <location>
        <begin position="1"/>
        <end position="48"/>
    </location>
</feature>
<keyword evidence="6" id="KW-0539">Nucleus</keyword>
<dbReference type="InterPro" id="IPR031052">
    <property type="entry name" value="FHY3/FAR1"/>
</dbReference>
<evidence type="ECO:0000256" key="6">
    <source>
        <dbReference type="RuleBase" id="RU367018"/>
    </source>
</evidence>
<dbReference type="Gramene" id="QL06p008153:mrna">
    <property type="protein sequence ID" value="QL06p008153:mrna"/>
    <property type="gene ID" value="QL06p008153"/>
</dbReference>
<evidence type="ECO:0000256" key="3">
    <source>
        <dbReference type="ARBA" id="ARBA00022771"/>
    </source>
</evidence>
<evidence type="ECO:0000256" key="5">
    <source>
        <dbReference type="PROSITE-ProRule" id="PRU00325"/>
    </source>
</evidence>
<evidence type="ECO:0000259" key="8">
    <source>
        <dbReference type="PROSITE" id="PS50966"/>
    </source>
</evidence>
<dbReference type="EnsemblPlants" id="QL06p008153:mrna">
    <property type="protein sequence ID" value="QL06p008153:mrna"/>
    <property type="gene ID" value="QL06p008153"/>
</dbReference>
<feature type="compositionally biased region" description="Low complexity" evidence="7">
    <location>
        <begin position="9"/>
        <end position="19"/>
    </location>
</feature>
<keyword evidence="2 6" id="KW-0479">Metal-binding</keyword>
<keyword evidence="4 6" id="KW-0862">Zinc</keyword>
<evidence type="ECO:0000256" key="7">
    <source>
        <dbReference type="SAM" id="MobiDB-lite"/>
    </source>
</evidence>
<sequence>MDSSKSSELENELSVVIVDQQEEDQVEPTHGSPSRSNTPSRHDKQNVEVPKVGMKFDCDDSAYEFYKEYAQRIGFSGERSVDKRQEQVSFRRPVSRVGCLAQMTCQLQKDGMLDVVSFHEQHNHELASLPIKHMSRSKREIAPAQKAITDDVERPGISITQAIDSLSMEVGGGENLEFMNVDYKNSVHNERRTALKKGDGHTVMEYFYQFVTMAKAIAEVFLESNHRLCVWHIYQEATMHLSHVFDSFQKFANDFSDCVYGYEDEDEDEWLVAWDNMLEKYALVDNKWLGGIFDVKEKWAMVYGRHMFTADMKSTQRSESMNNTLKKYLNVKLDFVPFSEQYSRVLADKQHQELQIEFRMRERTQEHLVKYEASTTIVECNCMKFNFIGILCIHALKVLDKKNIRRLPAHYILKRWTKDAKIGSIKDYCGIYIKGNTQESIEKHYSHLSYKFREISTLAKKSEKMYEHTKRCFENLLKDLQEMRKKCYSNSMEGRVEVHGEAIHANVLQGNSGFDSHKDISSQDCVVGHYLKDLYGLNQVSSPSDIIQEEHHIGNNSKQVGFRNQLFWMGIGDKNGWS</sequence>
<protein>
    <recommendedName>
        <fullName evidence="6">Protein FAR1-RELATED SEQUENCE</fullName>
    </recommendedName>
</protein>
<dbReference type="InterPro" id="IPR004330">
    <property type="entry name" value="FAR1_DNA_bnd_dom"/>
</dbReference>
<dbReference type="InterPro" id="IPR006564">
    <property type="entry name" value="Znf_PMZ"/>
</dbReference>
<dbReference type="GO" id="GO:0006355">
    <property type="term" value="P:regulation of DNA-templated transcription"/>
    <property type="evidence" value="ECO:0007669"/>
    <property type="project" value="UniProtKB-UniRule"/>
</dbReference>
<organism evidence="9 10">
    <name type="scientific">Quercus lobata</name>
    <name type="common">Valley oak</name>
    <dbReference type="NCBI Taxonomy" id="97700"/>
    <lineage>
        <taxon>Eukaryota</taxon>
        <taxon>Viridiplantae</taxon>
        <taxon>Streptophyta</taxon>
        <taxon>Embryophyta</taxon>
        <taxon>Tracheophyta</taxon>
        <taxon>Spermatophyta</taxon>
        <taxon>Magnoliopsida</taxon>
        <taxon>eudicotyledons</taxon>
        <taxon>Gunneridae</taxon>
        <taxon>Pentapetalae</taxon>
        <taxon>rosids</taxon>
        <taxon>fabids</taxon>
        <taxon>Fagales</taxon>
        <taxon>Fagaceae</taxon>
        <taxon>Quercus</taxon>
    </lineage>
</organism>
<dbReference type="AlphaFoldDB" id="A0A7N2LXC5"/>
<reference evidence="9" key="2">
    <citation type="submission" date="2021-01" db="UniProtKB">
        <authorList>
            <consortium name="EnsemblPlants"/>
        </authorList>
    </citation>
    <scope>IDENTIFICATION</scope>
</reference>
<evidence type="ECO:0000313" key="10">
    <source>
        <dbReference type="Proteomes" id="UP000594261"/>
    </source>
</evidence>
<dbReference type="PANTHER" id="PTHR31669:SF299">
    <property type="entry name" value="PROTEIN FAR1-RELATED SEQUENCE"/>
    <property type="match status" value="1"/>
</dbReference>
<evidence type="ECO:0000313" key="9">
    <source>
        <dbReference type="EnsemblPlants" id="QL06p008153:mrna"/>
    </source>
</evidence>
<dbReference type="InParanoid" id="A0A7N2LXC5"/>
<keyword evidence="3 5" id="KW-0863">Zinc-finger</keyword>
<comment type="function">
    <text evidence="6">Putative transcription activator involved in regulating light control of development.</text>
</comment>
<keyword evidence="10" id="KW-1185">Reference proteome</keyword>
<dbReference type="Pfam" id="PF03101">
    <property type="entry name" value="FAR1"/>
    <property type="match status" value="1"/>
</dbReference>
<name>A0A7N2LXC5_QUELO</name>
<comment type="subcellular location">
    <subcellularLocation>
        <location evidence="6">Nucleus</location>
    </subcellularLocation>
</comment>
<dbReference type="InterPro" id="IPR007527">
    <property type="entry name" value="Znf_SWIM"/>
</dbReference>
<dbReference type="OMA" id="HNERRTA"/>
<feature type="domain" description="SWIM-type" evidence="8">
    <location>
        <begin position="371"/>
        <end position="403"/>
    </location>
</feature>
<dbReference type="PANTHER" id="PTHR31669">
    <property type="entry name" value="PROTEIN FAR1-RELATED SEQUENCE 10-RELATED"/>
    <property type="match status" value="1"/>
</dbReference>
<dbReference type="GO" id="GO:0008270">
    <property type="term" value="F:zinc ion binding"/>
    <property type="evidence" value="ECO:0007669"/>
    <property type="project" value="UniProtKB-UniRule"/>
</dbReference>
<dbReference type="EMBL" id="LRBV02000006">
    <property type="status" value="NOT_ANNOTATED_CDS"/>
    <property type="molecule type" value="Genomic_DNA"/>
</dbReference>
<dbReference type="GO" id="GO:0005634">
    <property type="term" value="C:nucleus"/>
    <property type="evidence" value="ECO:0007669"/>
    <property type="project" value="UniProtKB-SubCell"/>
</dbReference>
<dbReference type="PROSITE" id="PS50966">
    <property type="entry name" value="ZF_SWIM"/>
    <property type="match status" value="1"/>
</dbReference>
<dbReference type="SMART" id="SM00575">
    <property type="entry name" value="ZnF_PMZ"/>
    <property type="match status" value="1"/>
</dbReference>